<feature type="transmembrane region" description="Helical" evidence="1">
    <location>
        <begin position="363"/>
        <end position="383"/>
    </location>
</feature>
<dbReference type="PANTHER" id="PTHR39084:SF1">
    <property type="entry name" value="DUF4010 DOMAIN-CONTAINING PROTEIN"/>
    <property type="match status" value="1"/>
</dbReference>
<dbReference type="EMBL" id="JACIGI010000008">
    <property type="protein sequence ID" value="MBB4285567.1"/>
    <property type="molecule type" value="Genomic_DNA"/>
</dbReference>
<reference evidence="4 5" key="1">
    <citation type="submission" date="2020-08" db="EMBL/GenBank/DDBJ databases">
        <title>Genome sequencing of Purple Non-Sulfur Bacteria from various extreme environments.</title>
        <authorList>
            <person name="Mayer M."/>
        </authorList>
    </citation>
    <scope>NUCLEOTIDE SEQUENCE [LARGE SCALE GENOMIC DNA]</scope>
    <source>
        <strain evidence="4 5">JA135</strain>
    </source>
</reference>
<name>A0A7W6RZR0_9PROT</name>
<dbReference type="AlphaFoldDB" id="A0A7W6RZR0"/>
<evidence type="ECO:0000313" key="4">
    <source>
        <dbReference type="EMBL" id="MBB4285567.1"/>
    </source>
</evidence>
<comment type="caution">
    <text evidence="4">The sequence shown here is derived from an EMBL/GenBank/DDBJ whole genome shotgun (WGS) entry which is preliminary data.</text>
</comment>
<feature type="transmembrane region" description="Helical" evidence="1">
    <location>
        <begin position="178"/>
        <end position="196"/>
    </location>
</feature>
<organism evidence="4 5">
    <name type="scientific">Roseospira goensis</name>
    <dbReference type="NCBI Taxonomy" id="391922"/>
    <lineage>
        <taxon>Bacteria</taxon>
        <taxon>Pseudomonadati</taxon>
        <taxon>Pseudomonadota</taxon>
        <taxon>Alphaproteobacteria</taxon>
        <taxon>Rhodospirillales</taxon>
        <taxon>Rhodospirillaceae</taxon>
        <taxon>Roseospira</taxon>
    </lineage>
</organism>
<evidence type="ECO:0000259" key="3">
    <source>
        <dbReference type="Pfam" id="PF13194"/>
    </source>
</evidence>
<feature type="transmembrane region" description="Helical" evidence="1">
    <location>
        <begin position="38"/>
        <end position="56"/>
    </location>
</feature>
<dbReference type="InterPro" id="IPR049177">
    <property type="entry name" value="MgtC_SapB_SrpB_YhiD_N"/>
</dbReference>
<evidence type="ECO:0000259" key="2">
    <source>
        <dbReference type="Pfam" id="PF02308"/>
    </source>
</evidence>
<feature type="transmembrane region" description="Helical" evidence="1">
    <location>
        <begin position="205"/>
        <end position="225"/>
    </location>
</feature>
<dbReference type="PANTHER" id="PTHR39084">
    <property type="entry name" value="MEMBRANE PROTEIN-RELATED"/>
    <property type="match status" value="1"/>
</dbReference>
<feature type="transmembrane region" description="Helical" evidence="1">
    <location>
        <begin position="395"/>
        <end position="417"/>
    </location>
</feature>
<keyword evidence="5" id="KW-1185">Reference proteome</keyword>
<evidence type="ECO:0000313" key="5">
    <source>
        <dbReference type="Proteomes" id="UP000555728"/>
    </source>
</evidence>
<feature type="domain" description="DUF4010" evidence="3">
    <location>
        <begin position="183"/>
        <end position="392"/>
    </location>
</feature>
<dbReference type="RefSeq" id="WP_184432990.1">
    <property type="nucleotide sequence ID" value="NZ_JACIGI010000008.1"/>
</dbReference>
<keyword evidence="1" id="KW-1133">Transmembrane helix</keyword>
<dbReference type="InterPro" id="IPR025105">
    <property type="entry name" value="DUF4010"/>
</dbReference>
<feature type="transmembrane region" description="Helical" evidence="1">
    <location>
        <begin position="237"/>
        <end position="260"/>
    </location>
</feature>
<evidence type="ECO:0000256" key="1">
    <source>
        <dbReference type="SAM" id="Phobius"/>
    </source>
</evidence>
<keyword evidence="1" id="KW-0472">Membrane</keyword>
<feature type="transmembrane region" description="Helical" evidence="1">
    <location>
        <begin position="267"/>
        <end position="288"/>
    </location>
</feature>
<gene>
    <name evidence="4" type="ORF">GGD88_001286</name>
</gene>
<feature type="transmembrane region" description="Helical" evidence="1">
    <location>
        <begin position="89"/>
        <end position="106"/>
    </location>
</feature>
<dbReference type="Pfam" id="PF13194">
    <property type="entry name" value="DUF4010"/>
    <property type="match status" value="1"/>
</dbReference>
<feature type="transmembrane region" description="Helical" evidence="1">
    <location>
        <begin position="62"/>
        <end position="82"/>
    </location>
</feature>
<protein>
    <submittedName>
        <fullName evidence="4">Uncharacterized membrane protein (DUF4010 family)</fullName>
    </submittedName>
</protein>
<sequence>MSLTDPFVHLAVALALGLLIGLERGWQGREVPEGGRVAGVRTYALIGLLGGFVGLLARETDIAVTGFAFVGLAAALVAAHVLSALRGGALGITGLVAALLTFAFGAAVPQGLMTEAAVAAVATALLLQYKSTLHRWVAALAPGEVRATLQLLAISVLVLPILPDRGLGPWQALNPFQVWWMVVLIAGISFVGYFAMKIIGPRKGAVLTGLVAGLASSTALTLHFARLARHQPETGGYLASGILLACGTMLPRMVLVTAVVHPPAATALIVPAVGMGVVVYASAALVWWRAARQEGGTAPAPLKNPLALGAAIGFGAVLALVMVAAKGLEATVGDAGVLALAAVSGITDVDAITLTLAKMSADGLALALAGFGIVLAGAVNTVVKGLMALAVGGPALGLRVAVPLALSGAVGLALAAATGLAPGVAGLGGAVSP</sequence>
<feature type="transmembrane region" description="Helical" evidence="1">
    <location>
        <begin position="308"/>
        <end position="325"/>
    </location>
</feature>
<proteinExistence type="predicted"/>
<accession>A0A7W6RZR0</accession>
<feature type="domain" description="MgtC/SapB/SrpB/YhiD N-terminal" evidence="2">
    <location>
        <begin position="10"/>
        <end position="135"/>
    </location>
</feature>
<dbReference type="Proteomes" id="UP000555728">
    <property type="component" value="Unassembled WGS sequence"/>
</dbReference>
<feature type="transmembrane region" description="Helical" evidence="1">
    <location>
        <begin position="6"/>
        <end position="26"/>
    </location>
</feature>
<keyword evidence="1" id="KW-0812">Transmembrane</keyword>
<feature type="transmembrane region" description="Helical" evidence="1">
    <location>
        <begin position="337"/>
        <end position="357"/>
    </location>
</feature>
<dbReference type="Pfam" id="PF02308">
    <property type="entry name" value="MgtC"/>
    <property type="match status" value="1"/>
</dbReference>